<evidence type="ECO:0000259" key="3">
    <source>
        <dbReference type="Pfam" id="PF00234"/>
    </source>
</evidence>
<accession>A0AAV5HP84</accession>
<evidence type="ECO:0000313" key="5">
    <source>
        <dbReference type="Proteomes" id="UP001054252"/>
    </source>
</evidence>
<keyword evidence="2" id="KW-0732">Signal</keyword>
<evidence type="ECO:0000313" key="4">
    <source>
        <dbReference type="EMBL" id="GKU88575.1"/>
    </source>
</evidence>
<dbReference type="EMBL" id="BPVZ01000002">
    <property type="protein sequence ID" value="GKU88575.1"/>
    <property type="molecule type" value="Genomic_DNA"/>
</dbReference>
<reference evidence="4 5" key="1">
    <citation type="journal article" date="2021" name="Commun. Biol.">
        <title>The genome of Shorea leprosula (Dipterocarpaceae) highlights the ecological relevance of drought in aseasonal tropical rainforests.</title>
        <authorList>
            <person name="Ng K.K.S."/>
            <person name="Kobayashi M.J."/>
            <person name="Fawcett J.A."/>
            <person name="Hatakeyama M."/>
            <person name="Paape T."/>
            <person name="Ng C.H."/>
            <person name="Ang C.C."/>
            <person name="Tnah L.H."/>
            <person name="Lee C.T."/>
            <person name="Nishiyama T."/>
            <person name="Sese J."/>
            <person name="O'Brien M.J."/>
            <person name="Copetti D."/>
            <person name="Mohd Noor M.I."/>
            <person name="Ong R.C."/>
            <person name="Putra M."/>
            <person name="Sireger I.Z."/>
            <person name="Indrioko S."/>
            <person name="Kosugi Y."/>
            <person name="Izuno A."/>
            <person name="Isagi Y."/>
            <person name="Lee S.L."/>
            <person name="Shimizu K.K."/>
        </authorList>
    </citation>
    <scope>NUCLEOTIDE SEQUENCE [LARGE SCALE GENOMIC DNA]</scope>
    <source>
        <strain evidence="4">214</strain>
    </source>
</reference>
<evidence type="ECO:0000256" key="1">
    <source>
        <dbReference type="ARBA" id="ARBA00009748"/>
    </source>
</evidence>
<dbReference type="Pfam" id="PF00234">
    <property type="entry name" value="Tryp_alpha_amyl"/>
    <property type="match status" value="1"/>
</dbReference>
<gene>
    <name evidence="4" type="ORF">SLEP1_g2825</name>
</gene>
<feature type="chain" id="PRO_5043573924" description="Bifunctional inhibitor/plant lipid transfer protein/seed storage helical domain-containing protein" evidence="2">
    <location>
        <begin position="28"/>
        <end position="107"/>
    </location>
</feature>
<feature type="signal peptide" evidence="2">
    <location>
        <begin position="1"/>
        <end position="27"/>
    </location>
</feature>
<dbReference type="GO" id="GO:0008289">
    <property type="term" value="F:lipid binding"/>
    <property type="evidence" value="ECO:0007669"/>
    <property type="project" value="InterPro"/>
</dbReference>
<dbReference type="Proteomes" id="UP001054252">
    <property type="component" value="Unassembled WGS sequence"/>
</dbReference>
<dbReference type="GO" id="GO:0006869">
    <property type="term" value="P:lipid transport"/>
    <property type="evidence" value="ECO:0007669"/>
    <property type="project" value="InterPro"/>
</dbReference>
<dbReference type="PANTHER" id="PTHR33076">
    <property type="entry name" value="NON-SPECIFIC LIPID-TRANSFER PROTEIN 2-RELATED"/>
    <property type="match status" value="1"/>
</dbReference>
<keyword evidence="5" id="KW-1185">Reference proteome</keyword>
<comment type="similarity">
    <text evidence="1">Belongs to the plant LTP family.</text>
</comment>
<dbReference type="InterPro" id="IPR016140">
    <property type="entry name" value="Bifunc_inhib/LTP/seed_store"/>
</dbReference>
<dbReference type="InterPro" id="IPR000528">
    <property type="entry name" value="Plant_nsLTP"/>
</dbReference>
<dbReference type="Gene3D" id="1.10.110.10">
    <property type="entry name" value="Plant lipid-transfer and hydrophobic proteins"/>
    <property type="match status" value="1"/>
</dbReference>
<feature type="domain" description="Bifunctional inhibitor/plant lipid transfer protein/seed storage helical" evidence="3">
    <location>
        <begin position="32"/>
        <end position="66"/>
    </location>
</feature>
<dbReference type="InterPro" id="IPR036312">
    <property type="entry name" value="Bifun_inhib/LTP/seed_sf"/>
</dbReference>
<dbReference type="AlphaFoldDB" id="A0AAV5HP84"/>
<dbReference type="SUPFAM" id="SSF47699">
    <property type="entry name" value="Bifunctional inhibitor/lipid-transfer protein/seed storage 2S albumin"/>
    <property type="match status" value="1"/>
</dbReference>
<comment type="caution">
    <text evidence="4">The sequence shown here is derived from an EMBL/GenBank/DDBJ whole genome shotgun (WGS) entry which is preliminary data.</text>
</comment>
<name>A0AAV5HP84_9ROSI</name>
<proteinExistence type="inferred from homology"/>
<sequence>MMASFVAFKLACVVLVFMVVSAPLVRAITWNEVVSQLVPCLNYLRNGGAVSVPCCTGVKAIKAACNSKPAFALPGKCGVTSPYPISPNTNCMRYDMKYHLHKGKKKK</sequence>
<organism evidence="4 5">
    <name type="scientific">Rubroshorea leprosula</name>
    <dbReference type="NCBI Taxonomy" id="152421"/>
    <lineage>
        <taxon>Eukaryota</taxon>
        <taxon>Viridiplantae</taxon>
        <taxon>Streptophyta</taxon>
        <taxon>Embryophyta</taxon>
        <taxon>Tracheophyta</taxon>
        <taxon>Spermatophyta</taxon>
        <taxon>Magnoliopsida</taxon>
        <taxon>eudicotyledons</taxon>
        <taxon>Gunneridae</taxon>
        <taxon>Pentapetalae</taxon>
        <taxon>rosids</taxon>
        <taxon>malvids</taxon>
        <taxon>Malvales</taxon>
        <taxon>Dipterocarpaceae</taxon>
        <taxon>Rubroshorea</taxon>
    </lineage>
</organism>
<evidence type="ECO:0000256" key="2">
    <source>
        <dbReference type="SAM" id="SignalP"/>
    </source>
</evidence>
<protein>
    <recommendedName>
        <fullName evidence="3">Bifunctional inhibitor/plant lipid transfer protein/seed storage helical domain-containing protein</fullName>
    </recommendedName>
</protein>